<gene>
    <name evidence="2" type="ORF">DSM3645_12261</name>
</gene>
<accession>A3ZRM2</accession>
<protein>
    <submittedName>
        <fullName evidence="2">Uncharacterized protein</fullName>
    </submittedName>
</protein>
<organism evidence="2 3">
    <name type="scientific">Blastopirellula marina DSM 3645</name>
    <dbReference type="NCBI Taxonomy" id="314230"/>
    <lineage>
        <taxon>Bacteria</taxon>
        <taxon>Pseudomonadati</taxon>
        <taxon>Planctomycetota</taxon>
        <taxon>Planctomycetia</taxon>
        <taxon>Pirellulales</taxon>
        <taxon>Pirellulaceae</taxon>
        <taxon>Blastopirellula</taxon>
    </lineage>
</organism>
<comment type="caution">
    <text evidence="2">The sequence shown here is derived from an EMBL/GenBank/DDBJ whole genome shotgun (WGS) entry which is preliminary data.</text>
</comment>
<feature type="region of interest" description="Disordered" evidence="1">
    <location>
        <begin position="65"/>
        <end position="84"/>
    </location>
</feature>
<evidence type="ECO:0000313" key="2">
    <source>
        <dbReference type="EMBL" id="EAQ80791.1"/>
    </source>
</evidence>
<reference evidence="2 3" key="1">
    <citation type="submission" date="2006-02" db="EMBL/GenBank/DDBJ databases">
        <authorList>
            <person name="Amann R."/>
            <person name="Ferriera S."/>
            <person name="Johnson J."/>
            <person name="Kravitz S."/>
            <person name="Halpern A."/>
            <person name="Remington K."/>
            <person name="Beeson K."/>
            <person name="Tran B."/>
            <person name="Rogers Y.-H."/>
            <person name="Friedman R."/>
            <person name="Venter J.C."/>
        </authorList>
    </citation>
    <scope>NUCLEOTIDE SEQUENCE [LARGE SCALE GENOMIC DNA]</scope>
    <source>
        <strain evidence="2 3">DSM 3645</strain>
    </source>
</reference>
<evidence type="ECO:0000256" key="1">
    <source>
        <dbReference type="SAM" id="MobiDB-lite"/>
    </source>
</evidence>
<sequence length="115" mass="12110">MTGQVNYQGKPLSHGTILFEISGGGFAHGEIKDGQIINVGTSDRGVGVPLGEASVVIQSIETVESKKNRRSEAGGDGGMDYGRDLIPVRYSNPTTSGLSATIERGENVLTFDLTK</sequence>
<dbReference type="AlphaFoldDB" id="A3ZRM2"/>
<dbReference type="EMBL" id="AANZ01000007">
    <property type="protein sequence ID" value="EAQ80791.1"/>
    <property type="molecule type" value="Genomic_DNA"/>
</dbReference>
<dbReference type="Proteomes" id="UP000004358">
    <property type="component" value="Unassembled WGS sequence"/>
</dbReference>
<proteinExistence type="predicted"/>
<dbReference type="HOGENOM" id="CLU_2104268_0_0_0"/>
<name>A3ZRM2_9BACT</name>
<evidence type="ECO:0000313" key="3">
    <source>
        <dbReference type="Proteomes" id="UP000004358"/>
    </source>
</evidence>